<protein>
    <submittedName>
        <fullName evidence="2">Uncharacterized protein</fullName>
    </submittedName>
</protein>
<dbReference type="PANTHER" id="PTHR31061:SF23">
    <property type="entry name" value="OS05G0155700 PROTEIN"/>
    <property type="match status" value="1"/>
</dbReference>
<dbReference type="Proteomes" id="UP001140949">
    <property type="component" value="Unassembled WGS sequence"/>
</dbReference>
<dbReference type="EMBL" id="JANAVB010029617">
    <property type="protein sequence ID" value="KAJ6814694.1"/>
    <property type="molecule type" value="Genomic_DNA"/>
</dbReference>
<accession>A0AAX6FE73</accession>
<feature type="transmembrane region" description="Helical" evidence="1">
    <location>
        <begin position="115"/>
        <end position="133"/>
    </location>
</feature>
<feature type="transmembrane region" description="Helical" evidence="1">
    <location>
        <begin position="60"/>
        <end position="79"/>
    </location>
</feature>
<evidence type="ECO:0000313" key="2">
    <source>
        <dbReference type="EMBL" id="KAJ6814694.1"/>
    </source>
</evidence>
<sequence>MIDEGITHTATSFWTFSIGCAFPVSSTELNSSSSVSSSEVVASAAQAMKKVDVHRFRKPFLLLQWMGMNALIVFILAASELFPVAVQGFYWCSPSNNLVNATESLLHTICRSEKLGTMAFVLLEILFWCRFYSGVSLPDISIEKVIKD</sequence>
<dbReference type="AlphaFoldDB" id="A0AAX6FE73"/>
<keyword evidence="1" id="KW-0812">Transmembrane</keyword>
<dbReference type="PANTHER" id="PTHR31061">
    <property type="entry name" value="LD22376P"/>
    <property type="match status" value="1"/>
</dbReference>
<evidence type="ECO:0000313" key="3">
    <source>
        <dbReference type="Proteomes" id="UP001140949"/>
    </source>
</evidence>
<comment type="caution">
    <text evidence="2">The sequence shown here is derived from an EMBL/GenBank/DDBJ whole genome shotgun (WGS) entry which is preliminary data.</text>
</comment>
<organism evidence="2 3">
    <name type="scientific">Iris pallida</name>
    <name type="common">Sweet iris</name>
    <dbReference type="NCBI Taxonomy" id="29817"/>
    <lineage>
        <taxon>Eukaryota</taxon>
        <taxon>Viridiplantae</taxon>
        <taxon>Streptophyta</taxon>
        <taxon>Embryophyta</taxon>
        <taxon>Tracheophyta</taxon>
        <taxon>Spermatophyta</taxon>
        <taxon>Magnoliopsida</taxon>
        <taxon>Liliopsida</taxon>
        <taxon>Asparagales</taxon>
        <taxon>Iridaceae</taxon>
        <taxon>Iridoideae</taxon>
        <taxon>Irideae</taxon>
        <taxon>Iris</taxon>
    </lineage>
</organism>
<keyword evidence="1" id="KW-0472">Membrane</keyword>
<reference evidence="2" key="2">
    <citation type="submission" date="2023-04" db="EMBL/GenBank/DDBJ databases">
        <authorList>
            <person name="Bruccoleri R.E."/>
            <person name="Oakeley E.J."/>
            <person name="Faust A.-M."/>
            <person name="Dessus-Babus S."/>
            <person name="Altorfer M."/>
            <person name="Burckhardt D."/>
            <person name="Oertli M."/>
            <person name="Naumann U."/>
            <person name="Petersen F."/>
            <person name="Wong J."/>
        </authorList>
    </citation>
    <scope>NUCLEOTIDE SEQUENCE</scope>
    <source>
        <strain evidence="2">GSM-AAB239-AS_SAM_17_03QT</strain>
        <tissue evidence="2">Leaf</tissue>
    </source>
</reference>
<name>A0AAX6FE73_IRIPA</name>
<keyword evidence="3" id="KW-1185">Reference proteome</keyword>
<evidence type="ECO:0000256" key="1">
    <source>
        <dbReference type="SAM" id="Phobius"/>
    </source>
</evidence>
<reference evidence="2" key="1">
    <citation type="journal article" date="2023" name="GigaByte">
        <title>Genome assembly of the bearded iris, Iris pallida Lam.</title>
        <authorList>
            <person name="Bruccoleri R.E."/>
            <person name="Oakeley E.J."/>
            <person name="Faust A.M.E."/>
            <person name="Altorfer M."/>
            <person name="Dessus-Babus S."/>
            <person name="Burckhardt D."/>
            <person name="Oertli M."/>
            <person name="Naumann U."/>
            <person name="Petersen F."/>
            <person name="Wong J."/>
        </authorList>
    </citation>
    <scope>NUCLEOTIDE SEQUENCE</scope>
    <source>
        <strain evidence="2">GSM-AAB239-AS_SAM_17_03QT</strain>
    </source>
</reference>
<proteinExistence type="predicted"/>
<keyword evidence="1" id="KW-1133">Transmembrane helix</keyword>
<gene>
    <name evidence="2" type="ORF">M6B38_137790</name>
</gene>